<dbReference type="InParanoid" id="A0A3Q0FNW7"/>
<evidence type="ECO:0000313" key="5">
    <source>
        <dbReference type="RefSeq" id="XP_025049014.1"/>
    </source>
</evidence>
<dbReference type="GO" id="GO:0016020">
    <property type="term" value="C:membrane"/>
    <property type="evidence" value="ECO:0007669"/>
    <property type="project" value="TreeGrafter"/>
</dbReference>
<reference evidence="5" key="1">
    <citation type="submission" date="2025-08" db="UniProtKB">
        <authorList>
            <consortium name="RefSeq"/>
        </authorList>
    </citation>
    <scope>IDENTIFICATION</scope>
</reference>
<dbReference type="Pfam" id="PF03982">
    <property type="entry name" value="DAGAT"/>
    <property type="match status" value="1"/>
</dbReference>
<dbReference type="PANTHER" id="PTHR22753">
    <property type="entry name" value="TRANSMEMBRANE PROTEIN 68"/>
    <property type="match status" value="1"/>
</dbReference>
<dbReference type="GeneID" id="102385478"/>
<sequence>MDALKNGRVVAIAPGGAPEALFSDKTYKLIWGHRKGFAQLAIDAKVSIIPMYTENIQEAYRMPNECRLIRWLHETFLWPVIPPYGGLPVKLHTHVGEPIPYDPDITAEELAKKTQTALQNLIQRHQQIPGSMWKALLARLDKPKKDD</sequence>
<comment type="similarity">
    <text evidence="1">Belongs to the diacylglycerol acyltransferase family.</text>
</comment>
<dbReference type="RefSeq" id="XP_025049014.1">
    <property type="nucleotide sequence ID" value="XM_025193229.1"/>
</dbReference>
<dbReference type="KEGG" id="asn:102385478"/>
<accession>A0A3Q0FNW7</accession>
<gene>
    <name evidence="5" type="primary">LOC102385478</name>
</gene>
<dbReference type="GO" id="GO:0008374">
    <property type="term" value="F:O-acyltransferase activity"/>
    <property type="evidence" value="ECO:0007669"/>
    <property type="project" value="InterPro"/>
</dbReference>
<evidence type="ECO:0000313" key="4">
    <source>
        <dbReference type="Proteomes" id="UP000189705"/>
    </source>
</evidence>
<evidence type="ECO:0000256" key="3">
    <source>
        <dbReference type="ARBA" id="ARBA00023315"/>
    </source>
</evidence>
<keyword evidence="4" id="KW-1185">Reference proteome</keyword>
<keyword evidence="3" id="KW-0012">Acyltransferase</keyword>
<evidence type="ECO:0000256" key="2">
    <source>
        <dbReference type="ARBA" id="ARBA00022679"/>
    </source>
</evidence>
<protein>
    <submittedName>
        <fullName evidence="5">Transmembrane protein 68-like</fullName>
    </submittedName>
</protein>
<organism evidence="4 5">
    <name type="scientific">Alligator sinensis</name>
    <name type="common">Chinese alligator</name>
    <dbReference type="NCBI Taxonomy" id="38654"/>
    <lineage>
        <taxon>Eukaryota</taxon>
        <taxon>Metazoa</taxon>
        <taxon>Chordata</taxon>
        <taxon>Craniata</taxon>
        <taxon>Vertebrata</taxon>
        <taxon>Euteleostomi</taxon>
        <taxon>Archelosauria</taxon>
        <taxon>Archosauria</taxon>
        <taxon>Crocodylia</taxon>
        <taxon>Alligatoridae</taxon>
        <taxon>Alligatorinae</taxon>
        <taxon>Alligator</taxon>
    </lineage>
</organism>
<dbReference type="Proteomes" id="UP000189705">
    <property type="component" value="Unplaced"/>
</dbReference>
<evidence type="ECO:0000256" key="1">
    <source>
        <dbReference type="ARBA" id="ARBA00005420"/>
    </source>
</evidence>
<proteinExistence type="inferred from homology"/>
<dbReference type="SUPFAM" id="SSF69593">
    <property type="entry name" value="Glycerol-3-phosphate (1)-acyltransferase"/>
    <property type="match status" value="1"/>
</dbReference>
<name>A0A3Q0FNW7_ALLSI</name>
<dbReference type="CDD" id="cd07987">
    <property type="entry name" value="LPLAT_MGAT-like"/>
    <property type="match status" value="1"/>
</dbReference>
<dbReference type="PANTHER" id="PTHR22753:SF22">
    <property type="entry name" value="PHOSPHOLIPID_GLYCEROL ACYLTRANSFERASE DOMAIN-CONTAINING PROTEIN"/>
    <property type="match status" value="1"/>
</dbReference>
<dbReference type="InterPro" id="IPR007130">
    <property type="entry name" value="DAGAT"/>
</dbReference>
<keyword evidence="2" id="KW-0808">Transferase</keyword>
<dbReference type="AlphaFoldDB" id="A0A3Q0FNW7"/>